<dbReference type="Proteomes" id="UP000289738">
    <property type="component" value="Chromosome A03"/>
</dbReference>
<feature type="domain" description="Plastocyanin-like" evidence="3">
    <location>
        <begin position="37"/>
        <end position="141"/>
    </location>
</feature>
<sequence>MTRMVMSMVMLCILAATVIAEDLYVYYTWNILYGTIFSLGVPEEVILINNQFSGPEINCSSNNNIIVNVFNNIDEPLLFTWHGIQLRKNSWQDGTPGTMCPIQLGTNFTYKFQVKDQIGIYFYFPIIGLQRVAGGTGGLRVFGRLLIPISYPGSILLTFLST</sequence>
<dbReference type="Pfam" id="PF07732">
    <property type="entry name" value="Cu-oxidase_3"/>
    <property type="match status" value="1"/>
</dbReference>
<evidence type="ECO:0000313" key="4">
    <source>
        <dbReference type="EMBL" id="RYR65149.1"/>
    </source>
</evidence>
<comment type="caution">
    <text evidence="4">The sequence shown here is derived from an EMBL/GenBank/DDBJ whole genome shotgun (WGS) entry which is preliminary data.</text>
</comment>
<dbReference type="GO" id="GO:0016491">
    <property type="term" value="F:oxidoreductase activity"/>
    <property type="evidence" value="ECO:0007669"/>
    <property type="project" value="TreeGrafter"/>
</dbReference>
<dbReference type="Gene3D" id="2.60.40.420">
    <property type="entry name" value="Cupredoxins - blue copper proteins"/>
    <property type="match status" value="1"/>
</dbReference>
<comment type="similarity">
    <text evidence="1">Belongs to the multicopper oxidase family.</text>
</comment>
<dbReference type="EMBL" id="SDMP01000003">
    <property type="protein sequence ID" value="RYR65149.1"/>
    <property type="molecule type" value="Genomic_DNA"/>
</dbReference>
<dbReference type="SUPFAM" id="SSF49503">
    <property type="entry name" value="Cupredoxins"/>
    <property type="match status" value="1"/>
</dbReference>
<proteinExistence type="inferred from homology"/>
<protein>
    <recommendedName>
        <fullName evidence="3">Plastocyanin-like domain-containing protein</fullName>
    </recommendedName>
</protein>
<evidence type="ECO:0000313" key="5">
    <source>
        <dbReference type="Proteomes" id="UP000289738"/>
    </source>
</evidence>
<dbReference type="PANTHER" id="PTHR11709:SF27">
    <property type="entry name" value="OS01G0816700 PROTEIN"/>
    <property type="match status" value="1"/>
</dbReference>
<dbReference type="InterPro" id="IPR011707">
    <property type="entry name" value="Cu-oxidase-like_N"/>
</dbReference>
<dbReference type="InterPro" id="IPR045087">
    <property type="entry name" value="Cu-oxidase_fam"/>
</dbReference>
<name>A0A445DPP3_ARAHY</name>
<evidence type="ECO:0000256" key="2">
    <source>
        <dbReference type="SAM" id="SignalP"/>
    </source>
</evidence>
<evidence type="ECO:0000256" key="1">
    <source>
        <dbReference type="ARBA" id="ARBA00010609"/>
    </source>
</evidence>
<dbReference type="STRING" id="3818.A0A445DPP3"/>
<accession>A0A445DPP3</accession>
<evidence type="ECO:0000259" key="3">
    <source>
        <dbReference type="Pfam" id="PF07732"/>
    </source>
</evidence>
<dbReference type="GO" id="GO:0005507">
    <property type="term" value="F:copper ion binding"/>
    <property type="evidence" value="ECO:0007669"/>
    <property type="project" value="InterPro"/>
</dbReference>
<organism evidence="4 5">
    <name type="scientific">Arachis hypogaea</name>
    <name type="common">Peanut</name>
    <dbReference type="NCBI Taxonomy" id="3818"/>
    <lineage>
        <taxon>Eukaryota</taxon>
        <taxon>Viridiplantae</taxon>
        <taxon>Streptophyta</taxon>
        <taxon>Embryophyta</taxon>
        <taxon>Tracheophyta</taxon>
        <taxon>Spermatophyta</taxon>
        <taxon>Magnoliopsida</taxon>
        <taxon>eudicotyledons</taxon>
        <taxon>Gunneridae</taxon>
        <taxon>Pentapetalae</taxon>
        <taxon>rosids</taxon>
        <taxon>fabids</taxon>
        <taxon>Fabales</taxon>
        <taxon>Fabaceae</taxon>
        <taxon>Papilionoideae</taxon>
        <taxon>50 kb inversion clade</taxon>
        <taxon>dalbergioids sensu lato</taxon>
        <taxon>Dalbergieae</taxon>
        <taxon>Pterocarpus clade</taxon>
        <taxon>Arachis</taxon>
    </lineage>
</organism>
<reference evidence="4 5" key="1">
    <citation type="submission" date="2019-01" db="EMBL/GenBank/DDBJ databases">
        <title>Sequencing of cultivated peanut Arachis hypogaea provides insights into genome evolution and oil improvement.</title>
        <authorList>
            <person name="Chen X."/>
        </authorList>
    </citation>
    <scope>NUCLEOTIDE SEQUENCE [LARGE SCALE GENOMIC DNA]</scope>
    <source>
        <strain evidence="5">cv. Fuhuasheng</strain>
        <tissue evidence="4">Leaves</tissue>
    </source>
</reference>
<keyword evidence="2" id="KW-0732">Signal</keyword>
<keyword evidence="5" id="KW-1185">Reference proteome</keyword>
<feature type="chain" id="PRO_5019544014" description="Plastocyanin-like domain-containing protein" evidence="2">
    <location>
        <begin position="21"/>
        <end position="162"/>
    </location>
</feature>
<dbReference type="AlphaFoldDB" id="A0A445DPP3"/>
<feature type="signal peptide" evidence="2">
    <location>
        <begin position="1"/>
        <end position="20"/>
    </location>
</feature>
<gene>
    <name evidence="4" type="ORF">Ahy_A03g011128</name>
</gene>
<dbReference type="InterPro" id="IPR008972">
    <property type="entry name" value="Cupredoxin"/>
</dbReference>
<dbReference type="PANTHER" id="PTHR11709">
    <property type="entry name" value="MULTI-COPPER OXIDASE"/>
    <property type="match status" value="1"/>
</dbReference>